<evidence type="ECO:0000259" key="1">
    <source>
        <dbReference type="Pfam" id="PF13480"/>
    </source>
</evidence>
<dbReference type="EMBL" id="JAZDCT010000021">
    <property type="protein sequence ID" value="MEE1889206.1"/>
    <property type="molecule type" value="Genomic_DNA"/>
</dbReference>
<keyword evidence="2" id="KW-0808">Transferase</keyword>
<gene>
    <name evidence="2" type="ORF">V0R62_16200</name>
</gene>
<comment type="caution">
    <text evidence="2">The sequence shown here is derived from an EMBL/GenBank/DDBJ whole genome shotgun (WGS) entry which is preliminary data.</text>
</comment>
<keyword evidence="2" id="KW-0012">Acyltransferase</keyword>
<proteinExistence type="predicted"/>
<dbReference type="InterPro" id="IPR038740">
    <property type="entry name" value="BioF2-like_GNAT_dom"/>
</dbReference>
<dbReference type="SUPFAM" id="SSF55729">
    <property type="entry name" value="Acyl-CoA N-acyltransferases (Nat)"/>
    <property type="match status" value="1"/>
</dbReference>
<reference evidence="2" key="1">
    <citation type="submission" date="2024-01" db="EMBL/GenBank/DDBJ databases">
        <title>Unpublished Manusciprt.</title>
        <authorList>
            <person name="Duman M."/>
            <person name="Valdes E.G."/>
            <person name="Ajmi N."/>
            <person name="Altun S."/>
            <person name="Saticioglu I.B."/>
        </authorList>
    </citation>
    <scope>NUCLEOTIDE SEQUENCE</scope>
    <source>
        <strain evidence="2">137P</strain>
    </source>
</reference>
<dbReference type="EC" id="2.3.1.-" evidence="2"/>
<feature type="domain" description="BioF2-like acetyltransferase" evidence="1">
    <location>
        <begin position="193"/>
        <end position="328"/>
    </location>
</feature>
<evidence type="ECO:0000313" key="2">
    <source>
        <dbReference type="EMBL" id="MEE1889206.1"/>
    </source>
</evidence>
<organism evidence="2 3">
    <name type="scientific">Pseudomonas carassii</name>
    <dbReference type="NCBI Taxonomy" id="3115855"/>
    <lineage>
        <taxon>Bacteria</taxon>
        <taxon>Pseudomonadati</taxon>
        <taxon>Pseudomonadota</taxon>
        <taxon>Gammaproteobacteria</taxon>
        <taxon>Pseudomonadales</taxon>
        <taxon>Pseudomonadaceae</taxon>
        <taxon>Pseudomonas</taxon>
    </lineage>
</organism>
<name>A0ABU7HDC4_9PSED</name>
<dbReference type="GO" id="GO:0016746">
    <property type="term" value="F:acyltransferase activity"/>
    <property type="evidence" value="ECO:0007669"/>
    <property type="project" value="UniProtKB-KW"/>
</dbReference>
<protein>
    <submittedName>
        <fullName evidence="2">GNAT family N-acetyltransferase</fullName>
        <ecNumber evidence="2">2.3.1.-</ecNumber>
    </submittedName>
</protein>
<sequence length="395" mass="44917">MAVVFEWTRQLSDIGRSEWQACFGVGRVTASYELQQALERAGIVDSFHYLRVLRDGRLVGIVPCFVMDYSLSDLAPVEVQAVVRQARRVYGRLLKARLFVIGSPLAICSDLLGLPGVREGAWDPVLAMLHQELQARADALGIGFVCLKEFDQALQRRLSAAFGEHYLLCRSPDTTFVSTAAVNGMGYVDNMLSKYRNVLKKRRRTFDEAGLRWVVEANFADHAAQMHRLYLNVLERSSTRFERLSEAFFREVCHCLGTQAYALLCFDEQRLVAFELFLAGDALHPLYLGIDYAYRDAGSLYFNCLYRIVEEAERCGVPYIELGQTSYEAKFSIGAVSSPLYFYIRHRRGWVNRLLYLLRDGLFPAPQIPALRNVFKHHDAYLDSLKAQGLLDHAD</sequence>
<evidence type="ECO:0000313" key="3">
    <source>
        <dbReference type="Proteomes" id="UP001354227"/>
    </source>
</evidence>
<dbReference type="Proteomes" id="UP001354227">
    <property type="component" value="Unassembled WGS sequence"/>
</dbReference>
<dbReference type="InterPro" id="IPR016181">
    <property type="entry name" value="Acyl_CoA_acyltransferase"/>
</dbReference>
<dbReference type="RefSeq" id="WP_330104476.1">
    <property type="nucleotide sequence ID" value="NZ_JAZDCT010000021.1"/>
</dbReference>
<accession>A0ABU7HDC4</accession>
<dbReference type="Pfam" id="PF13480">
    <property type="entry name" value="Acetyltransf_6"/>
    <property type="match status" value="1"/>
</dbReference>
<keyword evidence="3" id="KW-1185">Reference proteome</keyword>